<feature type="binding site" evidence="7">
    <location>
        <position position="140"/>
    </location>
    <ligand>
        <name>Zn(2+)</name>
        <dbReference type="ChEBI" id="CHEBI:29105"/>
        <label>2</label>
    </ligand>
</feature>
<dbReference type="InterPro" id="IPR011650">
    <property type="entry name" value="Peptidase_M20_dimer"/>
</dbReference>
<dbReference type="FunFam" id="3.40.630.10:FF:000027">
    <property type="entry name" value="N-fatty-acyl-amino acid synthase/hydrolase PM20D1"/>
    <property type="match status" value="1"/>
</dbReference>
<evidence type="ECO:0000256" key="3">
    <source>
        <dbReference type="ARBA" id="ARBA00022723"/>
    </source>
</evidence>
<feature type="binding site" evidence="7">
    <location>
        <position position="175"/>
    </location>
    <ligand>
        <name>Zn(2+)</name>
        <dbReference type="ChEBI" id="CHEBI:29105"/>
        <label>1</label>
    </ligand>
</feature>
<feature type="domain" description="Peptidase M20 dimerisation" evidence="9">
    <location>
        <begin position="258"/>
        <end position="400"/>
    </location>
</feature>
<dbReference type="InterPro" id="IPR017141">
    <property type="entry name" value="Pept_M20_carboxypep"/>
</dbReference>
<dbReference type="AlphaFoldDB" id="A0A1E3QSZ5"/>
<dbReference type="PANTHER" id="PTHR45962:SF1">
    <property type="entry name" value="N-FATTY-ACYL-AMINO ACID SYNTHASE_HYDROLASE PM20D1"/>
    <property type="match status" value="1"/>
</dbReference>
<dbReference type="STRING" id="984486.A0A1E3QSZ5"/>
<reference evidence="11" key="1">
    <citation type="submission" date="2016-05" db="EMBL/GenBank/DDBJ databases">
        <title>Comparative genomics of biotechnologically important yeasts.</title>
        <authorList>
            <consortium name="DOE Joint Genome Institute"/>
            <person name="Riley R."/>
            <person name="Haridas S."/>
            <person name="Wolfe K.H."/>
            <person name="Lopes M.R."/>
            <person name="Hittinger C.T."/>
            <person name="Goker M."/>
            <person name="Salamov A."/>
            <person name="Wisecaver J."/>
            <person name="Long T.M."/>
            <person name="Aerts A.L."/>
            <person name="Barry K."/>
            <person name="Choi C."/>
            <person name="Clum A."/>
            <person name="Coughlan A.Y."/>
            <person name="Deshpande S."/>
            <person name="Douglass A.P."/>
            <person name="Hanson S.J."/>
            <person name="Klenk H.-P."/>
            <person name="Labutti K."/>
            <person name="Lapidus A."/>
            <person name="Lindquist E."/>
            <person name="Lipzen A."/>
            <person name="Meier-Kolthoff J.P."/>
            <person name="Ohm R.A."/>
            <person name="Otillar R.P."/>
            <person name="Pangilinan J."/>
            <person name="Peng Y."/>
            <person name="Rokas A."/>
            <person name="Rosa C.A."/>
            <person name="Scheuner C."/>
            <person name="Sibirny A.A."/>
            <person name="Slot J.C."/>
            <person name="Stielow J.B."/>
            <person name="Sun H."/>
            <person name="Kurtzman C.P."/>
            <person name="Blackwell M."/>
            <person name="Grigoriev I.V."/>
            <person name="Jeffries T.W."/>
        </authorList>
    </citation>
    <scope>NUCLEOTIDE SEQUENCE [LARGE SCALE GENOMIC DNA]</scope>
    <source>
        <strain evidence="11">NRRL Y-12698</strain>
    </source>
</reference>
<dbReference type="CDD" id="cd05674">
    <property type="entry name" value="M20_yscS"/>
    <property type="match status" value="1"/>
</dbReference>
<comment type="similarity">
    <text evidence="1">Belongs to the peptidase M20A family.</text>
</comment>
<evidence type="ECO:0000256" key="6">
    <source>
        <dbReference type="PIRSR" id="PIRSR037217-1"/>
    </source>
</evidence>
<sequence length="550" mass="61754">MALLASFCVGWWVTNAFVTDAITDLTRSSDSTCPIYDYVRPETVHSTILDKIMRSLVFREQSAAKLSGAIQFETTTFDTSPSVEDNPKYWAEKFQPFHDYLENTFPLVYAHLKVEKVHSWGLVYTWQGTSDKKPLLLMAHQDVVPIQEATLKDWTHPPFDGVYDGEFLWGRGSADCKNLLLGILESIEELIKIDFTPQRSIVLGFGFDEEVGGRRGASSIADLLTERYGPDSFYAIIDEGGISLIEQEGLTLALPGTSEKGSVNINIDLTTPGGHSSVPPDHTSIGIMSELVYELESKKFESFFTPKNPIYWGFQCIATHSKGINPRLKRDILNAGTDRRANRRVREHLSQDKLTRYLIQTSQAIDIIEGGAKSNALPEHVSLVVNHRVAIESTVDETVSKDLTQLLAVAAKFDLGVYDITQARQLRNDTASGRFEILYDDPLEVAPVTPINDEHWLNLAGVIRHVYEEVAYPEKYGAENPIVVAPGISTGNTDTRWYWALTEHVYRYRPGIAHTLQTKAHSVDEHIPFESHLQIIAFYFEYLQVVDALA</sequence>
<evidence type="ECO:0000313" key="10">
    <source>
        <dbReference type="EMBL" id="ODQ80801.1"/>
    </source>
</evidence>
<dbReference type="Gene3D" id="1.10.150.900">
    <property type="match status" value="1"/>
</dbReference>
<accession>A0A1E3QSZ5</accession>
<dbReference type="InterPro" id="IPR001261">
    <property type="entry name" value="ArgE/DapE_CS"/>
</dbReference>
<evidence type="ECO:0000256" key="2">
    <source>
        <dbReference type="ARBA" id="ARBA00022670"/>
    </source>
</evidence>
<dbReference type="Gene3D" id="3.40.630.10">
    <property type="entry name" value="Zn peptidases"/>
    <property type="match status" value="1"/>
</dbReference>
<dbReference type="InterPro" id="IPR036264">
    <property type="entry name" value="Bact_exopeptidase_dim_dom"/>
</dbReference>
<feature type="active site" evidence="6">
    <location>
        <position position="142"/>
    </location>
</feature>
<dbReference type="InterPro" id="IPR047177">
    <property type="entry name" value="Pept_M20A"/>
</dbReference>
<dbReference type="Pfam" id="PF07687">
    <property type="entry name" value="M20_dimer"/>
    <property type="match status" value="1"/>
</dbReference>
<dbReference type="OrthoDB" id="3064516at2759"/>
<dbReference type="EMBL" id="KV454429">
    <property type="protein sequence ID" value="ODQ80801.1"/>
    <property type="molecule type" value="Genomic_DNA"/>
</dbReference>
<feature type="binding site" evidence="7">
    <location>
        <position position="210"/>
    </location>
    <ligand>
        <name>Zn(2+)</name>
        <dbReference type="ChEBI" id="CHEBI:29105"/>
        <label>1</label>
    </ligand>
</feature>
<dbReference type="GO" id="GO:0051603">
    <property type="term" value="P:proteolysis involved in protein catabolic process"/>
    <property type="evidence" value="ECO:0007669"/>
    <property type="project" value="TreeGrafter"/>
</dbReference>
<feature type="active site" description="Proton acceptor" evidence="6">
    <location>
        <position position="209"/>
    </location>
</feature>
<proteinExistence type="inferred from homology"/>
<dbReference type="PIRSF" id="PIRSF037217">
    <property type="entry name" value="Carboxypeptidase_S"/>
    <property type="match status" value="1"/>
</dbReference>
<dbReference type="GeneID" id="30149540"/>
<protein>
    <recommendedName>
        <fullName evidence="9">Peptidase M20 dimerisation domain-containing protein</fullName>
    </recommendedName>
</protein>
<organism evidence="10 11">
    <name type="scientific">Babjeviella inositovora NRRL Y-12698</name>
    <dbReference type="NCBI Taxonomy" id="984486"/>
    <lineage>
        <taxon>Eukaryota</taxon>
        <taxon>Fungi</taxon>
        <taxon>Dikarya</taxon>
        <taxon>Ascomycota</taxon>
        <taxon>Saccharomycotina</taxon>
        <taxon>Pichiomycetes</taxon>
        <taxon>Serinales incertae sedis</taxon>
        <taxon>Babjeviella</taxon>
    </lineage>
</organism>
<dbReference type="GO" id="GO:0000328">
    <property type="term" value="C:fungal-type vacuole lumen"/>
    <property type="evidence" value="ECO:0007669"/>
    <property type="project" value="TreeGrafter"/>
</dbReference>
<dbReference type="InterPro" id="IPR002933">
    <property type="entry name" value="Peptidase_M20"/>
</dbReference>
<dbReference type="PROSITE" id="PS00758">
    <property type="entry name" value="ARGE_DAPE_CPG2_1"/>
    <property type="match status" value="1"/>
</dbReference>
<evidence type="ECO:0000256" key="1">
    <source>
        <dbReference type="ARBA" id="ARBA00006247"/>
    </source>
</evidence>
<dbReference type="PANTHER" id="PTHR45962">
    <property type="entry name" value="N-FATTY-ACYL-AMINO ACID SYNTHASE/HYDROLASE PM20D1"/>
    <property type="match status" value="1"/>
</dbReference>
<dbReference type="Gene3D" id="3.30.70.360">
    <property type="match status" value="1"/>
</dbReference>
<evidence type="ECO:0000256" key="8">
    <source>
        <dbReference type="SAM" id="SignalP"/>
    </source>
</evidence>
<keyword evidence="2" id="KW-0645">Protease</keyword>
<evidence type="ECO:0000313" key="11">
    <source>
        <dbReference type="Proteomes" id="UP000094336"/>
    </source>
</evidence>
<evidence type="ECO:0000256" key="7">
    <source>
        <dbReference type="PIRSR" id="PIRSR037217-2"/>
    </source>
</evidence>
<evidence type="ECO:0000256" key="4">
    <source>
        <dbReference type="ARBA" id="ARBA00022801"/>
    </source>
</evidence>
<dbReference type="SUPFAM" id="SSF55031">
    <property type="entry name" value="Bacterial exopeptidase dimerisation domain"/>
    <property type="match status" value="1"/>
</dbReference>
<feature type="binding site" evidence="7">
    <location>
        <position position="521"/>
    </location>
    <ligand>
        <name>Zn(2+)</name>
        <dbReference type="ChEBI" id="CHEBI:29105"/>
        <label>1</label>
    </ligand>
</feature>
<feature type="chain" id="PRO_5009134429" description="Peptidase M20 dimerisation domain-containing protein" evidence="8">
    <location>
        <begin position="17"/>
        <end position="550"/>
    </location>
</feature>
<evidence type="ECO:0000256" key="5">
    <source>
        <dbReference type="ARBA" id="ARBA00022833"/>
    </source>
</evidence>
<keyword evidence="8" id="KW-0732">Signal</keyword>
<dbReference type="Proteomes" id="UP000094336">
    <property type="component" value="Unassembled WGS sequence"/>
</dbReference>
<keyword evidence="4" id="KW-0378">Hydrolase</keyword>
<feature type="binding site" evidence="7">
    <location>
        <position position="175"/>
    </location>
    <ligand>
        <name>Zn(2+)</name>
        <dbReference type="ChEBI" id="CHEBI:29105"/>
        <label>2</label>
    </ligand>
</feature>
<dbReference type="PROSITE" id="PS00759">
    <property type="entry name" value="ARGE_DAPE_CPG2_2"/>
    <property type="match status" value="1"/>
</dbReference>
<gene>
    <name evidence="10" type="ORF">BABINDRAFT_34730</name>
</gene>
<dbReference type="Pfam" id="PF01546">
    <property type="entry name" value="Peptidase_M20"/>
    <property type="match status" value="1"/>
</dbReference>
<keyword evidence="3 7" id="KW-0479">Metal-binding</keyword>
<keyword evidence="5 7" id="KW-0862">Zinc</keyword>
<evidence type="ECO:0000259" key="9">
    <source>
        <dbReference type="Pfam" id="PF07687"/>
    </source>
</evidence>
<name>A0A1E3QSZ5_9ASCO</name>
<feature type="binding site" evidence="7">
    <location>
        <position position="238"/>
    </location>
    <ligand>
        <name>Zn(2+)</name>
        <dbReference type="ChEBI" id="CHEBI:29105"/>
        <label>2</label>
    </ligand>
</feature>
<dbReference type="SUPFAM" id="SSF53187">
    <property type="entry name" value="Zn-dependent exopeptidases"/>
    <property type="match status" value="1"/>
</dbReference>
<feature type="signal peptide" evidence="8">
    <location>
        <begin position="1"/>
        <end position="16"/>
    </location>
</feature>
<dbReference type="RefSeq" id="XP_018986129.1">
    <property type="nucleotide sequence ID" value="XM_019131687.1"/>
</dbReference>
<dbReference type="GO" id="GO:0004181">
    <property type="term" value="F:metallocarboxypeptidase activity"/>
    <property type="evidence" value="ECO:0007669"/>
    <property type="project" value="InterPro"/>
</dbReference>
<dbReference type="GO" id="GO:0046872">
    <property type="term" value="F:metal ion binding"/>
    <property type="evidence" value="ECO:0007669"/>
    <property type="project" value="UniProtKB-KW"/>
</dbReference>
<keyword evidence="11" id="KW-1185">Reference proteome</keyword>